<evidence type="ECO:0000313" key="2">
    <source>
        <dbReference type="Proteomes" id="UP000759256"/>
    </source>
</evidence>
<reference evidence="1" key="1">
    <citation type="journal article" date="2021" name="PeerJ">
        <title>Extensive microbial diversity within the chicken gut microbiome revealed by metagenomics and culture.</title>
        <authorList>
            <person name="Gilroy R."/>
            <person name="Ravi A."/>
            <person name="Getino M."/>
            <person name="Pursley I."/>
            <person name="Horton D.L."/>
            <person name="Alikhan N.F."/>
            <person name="Baker D."/>
            <person name="Gharbi K."/>
            <person name="Hall N."/>
            <person name="Watson M."/>
            <person name="Adriaenssens E.M."/>
            <person name="Foster-Nyarko E."/>
            <person name="Jarju S."/>
            <person name="Secka A."/>
            <person name="Antonio M."/>
            <person name="Oren A."/>
            <person name="Chaudhuri R.R."/>
            <person name="La Ragione R."/>
            <person name="Hildebrand F."/>
            <person name="Pallen M.J."/>
        </authorList>
    </citation>
    <scope>NUCLEOTIDE SEQUENCE</scope>
    <source>
        <strain evidence="1">CHK189-29639</strain>
    </source>
</reference>
<protein>
    <submittedName>
        <fullName evidence="1">Uncharacterized protein</fullName>
    </submittedName>
</protein>
<name>A0A921ICI1_9LACO</name>
<dbReference type="Proteomes" id="UP000759256">
    <property type="component" value="Unassembled WGS sequence"/>
</dbReference>
<gene>
    <name evidence="1" type="ORF">K8V06_03515</name>
</gene>
<organism evidence="1 2">
    <name type="scientific">Ligilactobacillus salivarius</name>
    <dbReference type="NCBI Taxonomy" id="1624"/>
    <lineage>
        <taxon>Bacteria</taxon>
        <taxon>Bacillati</taxon>
        <taxon>Bacillota</taxon>
        <taxon>Bacilli</taxon>
        <taxon>Lactobacillales</taxon>
        <taxon>Lactobacillaceae</taxon>
        <taxon>Ligilactobacillus</taxon>
    </lineage>
</organism>
<sequence>MFIKEKDPIVFLVKFVRPKFASDFMNGNLYFDSLEHIHEIEQTTGISKWGDINDGKRKHKLNNNDQKAQVTISPSPNKHIIFPGKYFSDVSLTLSMSEDNYKSYGITCFVALRLSDFYPVSDHSYKLKIMTYNDLIKMQEGIRKVFLIPDIGSFEHQLKTTNLKFGSVHYYDIRLLSPEKFRRLNNNPMELPFHKENKFAYQREYRILKSLKDGSKMTLPFLKTSIKETSMLYLKRYTFTFTNLYVTNDEL</sequence>
<accession>A0A921ICI1</accession>
<dbReference type="AlphaFoldDB" id="A0A921ICI1"/>
<evidence type="ECO:0000313" key="1">
    <source>
        <dbReference type="EMBL" id="HJG15195.1"/>
    </source>
</evidence>
<comment type="caution">
    <text evidence="1">The sequence shown here is derived from an EMBL/GenBank/DDBJ whole genome shotgun (WGS) entry which is preliminary data.</text>
</comment>
<reference evidence="1" key="2">
    <citation type="submission" date="2021-09" db="EMBL/GenBank/DDBJ databases">
        <authorList>
            <person name="Gilroy R."/>
        </authorList>
    </citation>
    <scope>NUCLEOTIDE SEQUENCE</scope>
    <source>
        <strain evidence="1">CHK189-29639</strain>
    </source>
</reference>
<proteinExistence type="predicted"/>
<dbReference type="EMBL" id="DYVK01000034">
    <property type="protein sequence ID" value="HJG15195.1"/>
    <property type="molecule type" value="Genomic_DNA"/>
</dbReference>